<reference evidence="1" key="1">
    <citation type="submission" date="2020-06" db="EMBL/GenBank/DDBJ databases">
        <title>Unique genomic features of the anaerobic methanotrophic archaea.</title>
        <authorList>
            <person name="Chadwick G.L."/>
            <person name="Skennerton C.T."/>
            <person name="Laso-Perez R."/>
            <person name="Leu A.O."/>
            <person name="Speth D.R."/>
            <person name="Yu H."/>
            <person name="Morgan-Lang C."/>
            <person name="Hatzenpichler R."/>
            <person name="Goudeau D."/>
            <person name="Malmstrom R."/>
            <person name="Brazelton W.J."/>
            <person name="Woyke T."/>
            <person name="Hallam S.J."/>
            <person name="Tyson G.W."/>
            <person name="Wegener G."/>
            <person name="Boetius A."/>
            <person name="Orphan V."/>
        </authorList>
    </citation>
    <scope>NUCLEOTIDE SEQUENCE</scope>
</reference>
<accession>A0A7G9YSN1</accession>
<sequence length="56" mass="6756">MNAKHRRRQHERLKNRLHIWRPIKPEPDLEAIFRALRIKVPIFDVKEVVPTNSCVC</sequence>
<dbReference type="AlphaFoldDB" id="A0A7G9YSN1"/>
<proteinExistence type="predicted"/>
<protein>
    <submittedName>
        <fullName evidence="1">Uncharacterized protein</fullName>
    </submittedName>
</protein>
<name>A0A7G9YSN1_9EURY</name>
<gene>
    <name evidence="1" type="ORF">EDLMLJLI_00008</name>
</gene>
<dbReference type="EMBL" id="MT631458">
    <property type="protein sequence ID" value="QNO51015.1"/>
    <property type="molecule type" value="Genomic_DNA"/>
</dbReference>
<evidence type="ECO:0000313" key="1">
    <source>
        <dbReference type="EMBL" id="QNO51015.1"/>
    </source>
</evidence>
<organism evidence="1">
    <name type="scientific">Candidatus Methanophagaceae archaeon ANME-1 ERB6</name>
    <dbReference type="NCBI Taxonomy" id="2759912"/>
    <lineage>
        <taxon>Archaea</taxon>
        <taxon>Methanobacteriati</taxon>
        <taxon>Methanobacteriota</taxon>
        <taxon>Stenosarchaea group</taxon>
        <taxon>Methanomicrobia</taxon>
        <taxon>Candidatus Methanophagales</taxon>
        <taxon>Candidatus Methanophagaceae</taxon>
    </lineage>
</organism>